<feature type="region of interest" description="Disordered" evidence="1">
    <location>
        <begin position="1270"/>
        <end position="1294"/>
    </location>
</feature>
<feature type="region of interest" description="Disordered" evidence="1">
    <location>
        <begin position="1808"/>
        <end position="1846"/>
    </location>
</feature>
<feature type="compositionally biased region" description="Basic and acidic residues" evidence="1">
    <location>
        <begin position="3484"/>
        <end position="3493"/>
    </location>
</feature>
<evidence type="ECO:0000256" key="1">
    <source>
        <dbReference type="SAM" id="MobiDB-lite"/>
    </source>
</evidence>
<feature type="compositionally biased region" description="Low complexity" evidence="1">
    <location>
        <begin position="3453"/>
        <end position="3474"/>
    </location>
</feature>
<keyword evidence="3" id="KW-1185">Reference proteome</keyword>
<name>A0A318NDW4_9ACTN</name>
<proteinExistence type="predicted"/>
<comment type="caution">
    <text evidence="2">The sequence shown here is derived from an EMBL/GenBank/DDBJ whole genome shotgun (WGS) entry which is preliminary data.</text>
</comment>
<evidence type="ECO:0000313" key="3">
    <source>
        <dbReference type="Proteomes" id="UP000248333"/>
    </source>
</evidence>
<feature type="compositionally biased region" description="Low complexity" evidence="1">
    <location>
        <begin position="679"/>
        <end position="690"/>
    </location>
</feature>
<accession>A0A318NDW4</accession>
<feature type="region of interest" description="Disordered" evidence="1">
    <location>
        <begin position="2680"/>
        <end position="2716"/>
    </location>
</feature>
<feature type="compositionally biased region" description="Low complexity" evidence="1">
    <location>
        <begin position="639"/>
        <end position="651"/>
    </location>
</feature>
<organism evidence="2 3">
    <name type="scientific">Micromonospora arborensis</name>
    <dbReference type="NCBI Taxonomy" id="2116518"/>
    <lineage>
        <taxon>Bacteria</taxon>
        <taxon>Bacillati</taxon>
        <taxon>Actinomycetota</taxon>
        <taxon>Actinomycetes</taxon>
        <taxon>Micromonosporales</taxon>
        <taxon>Micromonosporaceae</taxon>
        <taxon>Micromonospora</taxon>
    </lineage>
</organism>
<feature type="compositionally biased region" description="Basic and acidic residues" evidence="1">
    <location>
        <begin position="1273"/>
        <end position="1284"/>
    </location>
</feature>
<sequence>MVLTAEQLSQILDGVAPEGVDLLLVACGTGLLGDGFAQRLSDVRRVEVLAPPGAVTVGSRDQLAEVLSSGGESWVLFSPSVEGAPGGGWDVVNDLLDGGGYRRFDGIAAVPAAPADGLVLSDNTPQNPGDDDLSDRFYDADEDGEREEGDDSFYTAEDGENAPVAGSGHATPDAVDSDDDDSRSDRWRAELSALIGDDDMHADREYSEGVPESDFGRLAPDSGRSTPDAARNVLAQMPGTRPKIVQREPVVSTYVGRTQGERPADGRLSARDRDVIHELGREVALSALRRASYGLRMPSILVNHRREFEYGMAESNSWLRDELRRIVSEQLPEQHALLVASGDDLGPVAVDLSWSLPDLPVDGAIGALAPPTPPEAAMEIHIVNQRLDWEEPEPLSGQSGRERPTIRRLEADDAVILAQEVGSLLDSRDQFSSTHVRLLPFDYDAGGDTLAEYEVFRLSHAYVEVQVIRLRLGFDGSIRGADAAERLAREIAVLINERGVVLPDGAVLYVHVDVVDFGDADWRVTLTDSSSGLSAAANPQVWPDSLLSEAAPEEARVRVLARLLRMLGVHDVASGGPLWGRMRAGRVPDEYLLRIWRLQASLVATPTTDLNLDTDYEPGSPLRDADDYPAPFFSPVPASPSQQSLLGDFGPSGPGPFDPDVLAALGERPAESGEGGPSRSGAAVAGSSAGEPDPSKGSPVRSMRRLPNGAWLVPPPDVVDGVAVDAEQAEAMAAGMVVPPDVALVVGVLTATGELAARGEGSRELMPVDHVLDGPFSVPAEGTTAPISSPDVLVLYHLSAHDIGRPGWRRAGHWAPMDRFQQAAVRLQSEIDDRAAWGAPVPRAVVFAGRNPSGFDGWGVVQPGLGTVLGPYPRLDMAVKLARSRQPARVGLATEVRHRLARSSTFVGDSILSRMIAAAGNVDPDADRLGAPAYQQDAPAVAPVGPIGPVVRVPVGSAQTASAQLDAARAWLVPETVRQVPSAVEPVVEVLLPADVAVPVLHLPASGADPALDVMTIRLPNGYQRDSRIRPNLWVSGFADGFAAEVLPAGITTVRLLGRATPLFVFDRLFFDLGHLNTQELVELDPLQVGERLPSAATGDAQALALTWHERQVAEERHGPLWRDRWVTEERYARLVQENPAAVEWVVARYPAGSVLWSPRYLRWLTGREYAQLRLPDAGGERRVVVLLTPLSPQAGGDDPVFIRDLSGVNTTVVVATATDEPTGNGRAIPVGGFWQIWQAHDSPDGEPDGGGHQDLVHLLHSILAAEPASGRDLNDGSGSRDEVSPVGSVPEFDQSGDELRRIELRLLAGRRASANAIWRALSIANPFEIRPRSDRSTAVVLMVPLRYISRRPAEAGRSDVVGDVEYLDLDALREDGFSAEWIQRDGSRWLLTELPVNYSDLPSYPDPPARESGEWQLPSMPLAAAVRQLPAGAGSPDGVDRVWQVLPALGVAPVGEPGGVGADPGHDVAAAFGGAFVDSHLSGLADLRPGAITAVWIAGPDRAAGVVLVERRLSDQLAQSRFGGQLVAWNPRGERGNLFFGFDLGQGAQATTDVLPPLLRGPVQLVRDGQGQLRQVVVAGSGETVATTSSSTATLADESRGNGLEMAGGVGPVPVGVTVVSRADDGGWLADGLPVVVRSLGGARGGVALLADDDWRLLADPERLLPDGVRYPVLVHGAGEGVRVPVRHVDGAVGAVSLTAEQLSQILDGVAPEGVDLLLVACGTGLLGDGFAQRLSDVRRVEVLAPPGAVTVGSRDQLAEVLSSGGESWVLFSPSVEGAPGGGWDVVNDELPDGSYRRFDGIAAAPAAPPHGLVLSDNTPQDPADDDLNDRSYDADDEDGGSVVGATEPYLQTEIAGPARVLRLDTEDSEPSDSDLNWIQATGEQFAMAAAFRARYGMRSPTMIIGVYRPNGQRHEDPRQVAAARRVVQQFMQVVPERVRDLVGSGFSQDSSPQVYLAPELPRPDLAGQYAVEIVYANARIPNWAMDSTHTTPTIVTDHGPDTHNLSQEVERVLASREDLETHQVRLSPSGIDPSDWGQSIDRPIAAYRVFHLERAGALDERLVMVFQLRLAVTAAVEDQPRLSWIAQRVMDRVNGRFTAFGDLLHLDVQMNFNDADDADWRVNLVDGPGSPDGAANLPELWPADPLLVQGPELADANAEAAMLARLLRMLGVHDVASDGPYWNEMADGGVPHDYLLRVWLLQQTLGDVPANEYSPVEVSPPGSPSRWARPDETASELSDGGSDGAAPESAESSGDLDPADGPGPQEQQAESLPHVIELLFDSTDGEHPGAVGDEIRGLGHELARAAAIRGPLGLPMPMVRIQIPQPAGQQSENPREVAAARELSSVLTNYVSEHAPQHFQRHHVTELVDGEWDSYWRLPVAMEWGGERSVHAGQYVLRVAYGNSTVPNWVIDNAVHGWTITDLDPGQMAGLIRDVEDELVANEDLLAPVWLGPSAGEFNSELPTAAYRVVELVHDQPSEGRNVLVFALSLRVSVEQWTMREPVKRLVELVVGRINGRFALPGGSMLHLNVHLNIARGDHTDNADDLDWQVVVERSPSDVPSAANRPDVWPAEFFAEPDGSAEAQAALLARLLRMLGVHDVASDGPAWDEMVAGGVPDNYLLRIWRVQQTVGEAPRSPFPPLEVSAPNLPVASELMDETGSELSADDPEAEPVFLPPSNFRTASDAGSDILFSDDEPDGDDREATGFGDDPTEAFNIERQPRPAENSPSVVELVFDSMDEGLSGIGLTAIQRLADRLALAAVFRFGLGLPMPSAELVVRYRNVAQEAPPAHQVHRELRRIVSELAPDHHQWLFNTGVLTSLWDPSWSLPVRQSVEERRPDSPGAYGLEVRGVDDAVPIWINSQDVPTLRISYAEGAATALAAQVRQAMAERDFQIQSVRLDSSAPNDGRPAAAYGMLRLQIDDPAGARNVLALLLRIDVNAESQNQDRRDRLVSLVHEVVNSVNGRYILPSEELLQLEVRLNFGQSDDADWRVSLVDGDAPQGSAARSPDEWPTDLLLSEGDSAAEADAALLARLLRMLGVNDVASDWPHRNEMVDGNVPVDYLLRIWLLQQTAGSPPLNYYSAPATSPDAEPADDADVVQEGSRIELLVDLSRDWPQSDGWSPPSDVRRGLGFFSVLLPEVLARNLIGLPMPRLAVTFSANEESYNAVPDSWILAELELDFTFFLGRIIALRQYSPASSYLTNSPDQIAMAMRQAILPIQRRLDPSAGQHVGIVEVSFETPRLSGHQQAVYRPGLLALSADQERAPGWWRVFEPVRGVEARLAQTGPLDFRQVGSPGLENVPFDGEHVSYVYRDLDLQADVRVFLLRLAWRAGDGVGPQLLRDQQALVQQAAASLNERFRLPGGEQFHLLVVPSPPEDADRVITVSAQGATGDRGGWPAGLSGQEVRVRLLSLLGAREGASTHRAIAQIWVESQTGWYQIDSVDSTSSRHGPVVGSDSAGAGSAELGEAGPSQSGRSSAPDLDERGPEPTLRRLSNGVWLVSPPDVVGGSSVDVTAIEAVTAELAAPENVALIVGVLVEHYGIAGRGAHRGILRAEDLLDEPFSAPGAADGVRVSSPDVLTLYLRGTHDDSRRFANRVQSAIDERALHGHPVPRAVVYAGWGSSATPEWWVTHPGYDGPSGPFGSLRDAVDDARVRQPRWLDLPAELRRRLAGGSSLVDDMTLSSLVAEHAGVDPEAQMLGMPSYQVLEEEPPVGPLGSVRVPVGSARTESLSLDAARNWVRSRTVQRVPLAAEPAVEVSLPPEVMAPVVYSPAGEAGPELHVVTIRPPDGVDDHGYPVWRDLWVSRFADGLAAEVLPSGLTAERLINLRIPLAALDRLFFDPGQLNTRELLELDSLPSDATNDAEAQSSMRWVSEAQYDDLVRRNPAVTGRVVARYPAGSVLWSPRYRRWLTGPEYAQLRLPDVGGQLRVVVLVAPLTPQAGGDEPAFIRDLSSANTTVVAASILPPDDPANPDVIQWRDRSAGSTLAGPDLGRLLASRLGVERRRGAHDMISRLQYGTDPSAMREELFRVRRLNLNVRSSGDGTTALTFRFVDAPAPHTIWDWLAGSGGLAVGFEDPADIAFDQFDGDETGLITLTVPDRYLIQYDARHAQVSYLMVDTTALIDDGFSAGWISGEGQQWSIIRPPHYVPDPPPMYWHQVSAPLRAAVYELSPWDGRSPDSVARVRRVSAALGVVLVVSLSDDSSGQDLAVAFGGAFVPAGVGGLAELRPGAATPVLVARPGDSGFMALVERQVDGQLVMWDPHGDPGERFLEFGVSETPEHRAALGLGPAADVAHLLPPALRGPVRLVLDDEGRLRQIMTADVPGTVVSAGAPVAPGTGARTGDEPGQQPGPAESFGRGRAAGPGSGLAGGVVA</sequence>
<feature type="region of interest" description="Disordered" evidence="1">
    <location>
        <begin position="4333"/>
        <end position="4378"/>
    </location>
</feature>
<dbReference type="Proteomes" id="UP000248333">
    <property type="component" value="Unassembled WGS sequence"/>
</dbReference>
<feature type="region of interest" description="Disordered" evidence="1">
    <location>
        <begin position="3444"/>
        <end position="3497"/>
    </location>
</feature>
<feature type="region of interest" description="Disordered" evidence="1">
    <location>
        <begin position="117"/>
        <end position="185"/>
    </location>
</feature>
<gene>
    <name evidence="2" type="ORF">C7C45_32445</name>
</gene>
<reference evidence="2 3" key="1">
    <citation type="submission" date="2018-03" db="EMBL/GenBank/DDBJ databases">
        <title>Bioinformatic expansion and discovery of thiopeptide antibiotics.</title>
        <authorList>
            <person name="Schwalen C.J."/>
            <person name="Hudson G.A."/>
            <person name="Mitchell D.A."/>
        </authorList>
    </citation>
    <scope>NUCLEOTIDE SEQUENCE [LARGE SCALE GENOMIC DNA]</scope>
    <source>
        <strain evidence="2 3">NRRL 8041</strain>
    </source>
</reference>
<feature type="non-terminal residue" evidence="2">
    <location>
        <position position="4378"/>
    </location>
</feature>
<feature type="region of interest" description="Disordered" evidence="1">
    <location>
        <begin position="2213"/>
        <end position="2270"/>
    </location>
</feature>
<feature type="region of interest" description="Disordered" evidence="1">
    <location>
        <begin position="609"/>
        <end position="712"/>
    </location>
</feature>
<protein>
    <submittedName>
        <fullName evidence="2">Uncharacterized protein</fullName>
    </submittedName>
</protein>
<feature type="region of interest" description="Disordered" evidence="1">
    <location>
        <begin position="205"/>
        <end position="226"/>
    </location>
</feature>
<evidence type="ECO:0000313" key="2">
    <source>
        <dbReference type="EMBL" id="PYC63084.1"/>
    </source>
</evidence>
<feature type="compositionally biased region" description="Gly residues" evidence="1">
    <location>
        <begin position="4364"/>
        <end position="4378"/>
    </location>
</feature>
<feature type="compositionally biased region" description="Acidic residues" evidence="1">
    <location>
        <begin position="2693"/>
        <end position="2702"/>
    </location>
</feature>
<feature type="compositionally biased region" description="Acidic residues" evidence="1">
    <location>
        <begin position="140"/>
        <end position="151"/>
    </location>
</feature>
<dbReference type="EMBL" id="PYBV01000065">
    <property type="protein sequence ID" value="PYC63084.1"/>
    <property type="molecule type" value="Genomic_DNA"/>
</dbReference>